<dbReference type="HOGENOM" id="CLU_061140_0_0_10"/>
<dbReference type="eggNOG" id="ENOG502ZAJ5">
    <property type="taxonomic scope" value="Bacteria"/>
</dbReference>
<dbReference type="KEGG" id="fae:FAES_4455"/>
<name>I0KEA1_9BACT</name>
<dbReference type="STRING" id="1166018.FAES_4455"/>
<feature type="region of interest" description="Disordered" evidence="1">
    <location>
        <begin position="20"/>
        <end position="70"/>
    </location>
</feature>
<evidence type="ECO:0000256" key="1">
    <source>
        <dbReference type="SAM" id="MobiDB-lite"/>
    </source>
</evidence>
<sequence>MKMNKVLLAVGILSASVAVGQTTRTTKSSSTSTSTSNYNNSNTNNYNSSNATSSGSSYSGTSGSMSTGTTGAGATGTTGTYNSNGTYNNSTAVTPSGSNNYNTMGTSGATTTDTYSTSSPSGSMSTGATGTTGTYNSNGTYNNSTTVTPSGSGNYNTMGTSGATTTPSTSYDNSMNSGTSTTTTNTYSTTSRTAPDPAGRNGYNNFVFGIYAGLNATSFKGESIDAENPSARLGYQAGFFVRGGGRLFGQIGAEYFASSSNYFRAGNGSSTQAIRDYINIQYIQVPVYIGYKLTDSERGNSAIRVQVGAEYANRISSNSNSFNLSKDEIKSGSFNALGQLGFDFGPFLIDLTYHYGLGDAVQINTFQGSSRRILSASVGFKF</sequence>
<keyword evidence="4" id="KW-1185">Reference proteome</keyword>
<reference evidence="3 4" key="1">
    <citation type="journal article" date="2012" name="J. Bacteriol.">
        <title>Genome Sequence of Fibrella aestuarina BUZ 2T, a Filamentous Marine Bacterium.</title>
        <authorList>
            <person name="Filippini M."/>
            <person name="Qi W."/>
            <person name="Blom J."/>
            <person name="Goesmann A."/>
            <person name="Smits T.H."/>
            <person name="Bagheri H.C."/>
        </authorList>
    </citation>
    <scope>NUCLEOTIDE SEQUENCE [LARGE SCALE GENOMIC DNA]</scope>
    <source>
        <strain evidence="4">BUZ 2T</strain>
    </source>
</reference>
<evidence type="ECO:0000313" key="4">
    <source>
        <dbReference type="Proteomes" id="UP000011058"/>
    </source>
</evidence>
<dbReference type="Proteomes" id="UP000011058">
    <property type="component" value="Chromosome"/>
</dbReference>
<feature type="region of interest" description="Disordered" evidence="1">
    <location>
        <begin position="110"/>
        <end position="199"/>
    </location>
</feature>
<feature type="compositionally biased region" description="Polar residues" evidence="1">
    <location>
        <begin position="147"/>
        <end position="156"/>
    </location>
</feature>
<feature type="compositionally biased region" description="Low complexity" evidence="1">
    <location>
        <begin position="22"/>
        <end position="69"/>
    </location>
</feature>
<feature type="compositionally biased region" description="Low complexity" evidence="1">
    <location>
        <begin position="110"/>
        <end position="146"/>
    </location>
</feature>
<organism evidence="3 4">
    <name type="scientific">Fibrella aestuarina BUZ 2</name>
    <dbReference type="NCBI Taxonomy" id="1166018"/>
    <lineage>
        <taxon>Bacteria</taxon>
        <taxon>Pseudomonadati</taxon>
        <taxon>Bacteroidota</taxon>
        <taxon>Cytophagia</taxon>
        <taxon>Cytophagales</taxon>
        <taxon>Spirosomataceae</taxon>
        <taxon>Fibrella</taxon>
    </lineage>
</organism>
<dbReference type="PATRIC" id="fig|1166018.3.peg.1418"/>
<protein>
    <submittedName>
        <fullName evidence="3">Uncharacterized protein</fullName>
    </submittedName>
</protein>
<evidence type="ECO:0000313" key="3">
    <source>
        <dbReference type="EMBL" id="CCH02454.1"/>
    </source>
</evidence>
<feature type="signal peptide" evidence="2">
    <location>
        <begin position="1"/>
        <end position="20"/>
    </location>
</feature>
<proteinExistence type="predicted"/>
<feature type="compositionally biased region" description="Low complexity" evidence="1">
    <location>
        <begin position="157"/>
        <end position="193"/>
    </location>
</feature>
<keyword evidence="2" id="KW-0732">Signal</keyword>
<accession>I0KEA1</accession>
<feature type="chain" id="PRO_5003630665" evidence="2">
    <location>
        <begin position="21"/>
        <end position="382"/>
    </location>
</feature>
<evidence type="ECO:0000256" key="2">
    <source>
        <dbReference type="SAM" id="SignalP"/>
    </source>
</evidence>
<gene>
    <name evidence="3" type="ORF">FAES_4455</name>
</gene>
<dbReference type="EMBL" id="HE796683">
    <property type="protein sequence ID" value="CCH02454.1"/>
    <property type="molecule type" value="Genomic_DNA"/>
</dbReference>
<dbReference type="AlphaFoldDB" id="I0KEA1"/>